<comment type="caution">
    <text evidence="1">The sequence shown here is derived from an EMBL/GenBank/DDBJ whole genome shotgun (WGS) entry which is preliminary data.</text>
</comment>
<gene>
    <name evidence="1" type="ORF">HMPREF3221_02080</name>
</gene>
<dbReference type="EMBL" id="LRPY01000225">
    <property type="protein sequence ID" value="KXA16189.1"/>
    <property type="molecule type" value="Genomic_DNA"/>
</dbReference>
<evidence type="ECO:0008006" key="3">
    <source>
        <dbReference type="Google" id="ProtNLM"/>
    </source>
</evidence>
<protein>
    <recommendedName>
        <fullName evidence="3">Coproporphyrinogen III oxidase</fullName>
    </recommendedName>
</protein>
<dbReference type="AlphaFoldDB" id="A0A133NIR7"/>
<accession>A0A133NIR7</accession>
<organism evidence="1 2">
    <name type="scientific">Fusobacterium nucleatum</name>
    <dbReference type="NCBI Taxonomy" id="851"/>
    <lineage>
        <taxon>Bacteria</taxon>
        <taxon>Fusobacteriati</taxon>
        <taxon>Fusobacteriota</taxon>
        <taxon>Fusobacteriia</taxon>
        <taxon>Fusobacteriales</taxon>
        <taxon>Fusobacteriaceae</taxon>
        <taxon>Fusobacterium</taxon>
    </lineage>
</organism>
<dbReference type="RefSeq" id="WP_060798864.1">
    <property type="nucleotide sequence ID" value="NZ_KQ956774.1"/>
</dbReference>
<proteinExistence type="predicted"/>
<evidence type="ECO:0000313" key="1">
    <source>
        <dbReference type="EMBL" id="KXA16189.1"/>
    </source>
</evidence>
<sequence>MLVYNFEISNGEKVFINNGVISYMFDSFKWIKTFNRLRMKRNKGLFYHGSTYIEKENIDKMKEVVFAWKELFNEASEEFILLGFFNKKLDDYERWKCNKRQVIESLKKLIILCDKARKNNKIIRCRKITIKAQ</sequence>
<reference evidence="2" key="1">
    <citation type="submission" date="2016-01" db="EMBL/GenBank/DDBJ databases">
        <authorList>
            <person name="Mitreva M."/>
            <person name="Pepin K.H."/>
            <person name="Mihindukulasuriya K.A."/>
            <person name="Fulton R."/>
            <person name="Fronick C."/>
            <person name="O'Laughlin M."/>
            <person name="Miner T."/>
            <person name="Herter B."/>
            <person name="Rosa B.A."/>
            <person name="Cordes M."/>
            <person name="Tomlinson C."/>
            <person name="Wollam A."/>
            <person name="Palsikar V.B."/>
            <person name="Mardis E.R."/>
            <person name="Wilson R.K."/>
        </authorList>
    </citation>
    <scope>NUCLEOTIDE SEQUENCE [LARGE SCALE GENOMIC DNA]</scope>
    <source>
        <strain evidence="2">MJR7757B</strain>
    </source>
</reference>
<evidence type="ECO:0000313" key="2">
    <source>
        <dbReference type="Proteomes" id="UP000070401"/>
    </source>
</evidence>
<name>A0A133NIR7_FUSNU</name>
<dbReference type="Proteomes" id="UP000070401">
    <property type="component" value="Unassembled WGS sequence"/>
</dbReference>
<dbReference type="PATRIC" id="fig|851.8.peg.2098"/>
<keyword evidence="2" id="KW-1185">Reference proteome</keyword>